<gene>
    <name evidence="1" type="ORF">GCM10010521_12570</name>
</gene>
<accession>A0ABP6MVX0</accession>
<protein>
    <recommendedName>
        <fullName evidence="3">Transposase</fullName>
    </recommendedName>
</protein>
<comment type="caution">
    <text evidence="1">The sequence shown here is derived from an EMBL/GenBank/DDBJ whole genome shotgun (WGS) entry which is preliminary data.</text>
</comment>
<keyword evidence="2" id="KW-1185">Reference proteome</keyword>
<sequence>MVATDRNARDADRLRQQAVQVGVKVAGPLEVTSDVGFRWQMETNALGTSRVTKSPPRPTRRTTRAADLHIVRGGLRRAPLSRRVLREQVRRRGHRRGLFFELASVTIAVSLIEPGGLPTAWATAGALPGPSVWTRGRNRLAPGFLPRSSAAARLSDSGPFGSTAAKGRGLC</sequence>
<dbReference type="Proteomes" id="UP001500893">
    <property type="component" value="Unassembled WGS sequence"/>
</dbReference>
<evidence type="ECO:0000313" key="2">
    <source>
        <dbReference type="Proteomes" id="UP001500893"/>
    </source>
</evidence>
<organism evidence="1 2">
    <name type="scientific">Streptomyces rameus</name>
    <dbReference type="NCBI Taxonomy" id="68261"/>
    <lineage>
        <taxon>Bacteria</taxon>
        <taxon>Bacillati</taxon>
        <taxon>Actinomycetota</taxon>
        <taxon>Actinomycetes</taxon>
        <taxon>Kitasatosporales</taxon>
        <taxon>Streptomycetaceae</taxon>
        <taxon>Streptomyces</taxon>
    </lineage>
</organism>
<evidence type="ECO:0000313" key="1">
    <source>
        <dbReference type="EMBL" id="GAA3127617.1"/>
    </source>
</evidence>
<dbReference type="EMBL" id="BAAAVM010000013">
    <property type="protein sequence ID" value="GAA3127617.1"/>
    <property type="molecule type" value="Genomic_DNA"/>
</dbReference>
<reference evidence="2" key="1">
    <citation type="journal article" date="2019" name="Int. J. Syst. Evol. Microbiol.">
        <title>The Global Catalogue of Microorganisms (GCM) 10K type strain sequencing project: providing services to taxonomists for standard genome sequencing and annotation.</title>
        <authorList>
            <consortium name="The Broad Institute Genomics Platform"/>
            <consortium name="The Broad Institute Genome Sequencing Center for Infectious Disease"/>
            <person name="Wu L."/>
            <person name="Ma J."/>
        </authorList>
    </citation>
    <scope>NUCLEOTIDE SEQUENCE [LARGE SCALE GENOMIC DNA]</scope>
    <source>
        <strain evidence="2">JCM 11574</strain>
    </source>
</reference>
<proteinExistence type="predicted"/>
<evidence type="ECO:0008006" key="3">
    <source>
        <dbReference type="Google" id="ProtNLM"/>
    </source>
</evidence>
<name>A0ABP6MVX0_9ACTN</name>